<evidence type="ECO:0000313" key="13">
    <source>
        <dbReference type="EMBL" id="RKR06902.1"/>
    </source>
</evidence>
<evidence type="ECO:0000256" key="7">
    <source>
        <dbReference type="ARBA" id="ARBA00022898"/>
    </source>
</evidence>
<dbReference type="SUPFAM" id="SSF53383">
    <property type="entry name" value="PLP-dependent transferases"/>
    <property type="match status" value="1"/>
</dbReference>
<feature type="domain" description="Aminotransferase class V" evidence="12">
    <location>
        <begin position="6"/>
        <end position="367"/>
    </location>
</feature>
<dbReference type="InterPro" id="IPR015424">
    <property type="entry name" value="PyrdxlP-dep_Trfase"/>
</dbReference>
<keyword evidence="7" id="KW-0663">Pyridoxal phosphate</keyword>
<dbReference type="InterPro" id="IPR020578">
    <property type="entry name" value="Aminotrans_V_PyrdxlP_BS"/>
</dbReference>
<evidence type="ECO:0000256" key="6">
    <source>
        <dbReference type="ARBA" id="ARBA00022723"/>
    </source>
</evidence>
<evidence type="ECO:0000259" key="12">
    <source>
        <dbReference type="Pfam" id="PF00266"/>
    </source>
</evidence>
<protein>
    <recommendedName>
        <fullName evidence="3">cysteine desulfurase</fullName>
        <ecNumber evidence="3">2.8.1.7</ecNumber>
    </recommendedName>
</protein>
<keyword evidence="4" id="KW-0808">Transferase</keyword>
<comment type="catalytic activity">
    <reaction evidence="10">
        <text>(sulfur carrier)-H + L-cysteine = (sulfur carrier)-SH + L-alanine</text>
        <dbReference type="Rhea" id="RHEA:43892"/>
        <dbReference type="Rhea" id="RHEA-COMP:14737"/>
        <dbReference type="Rhea" id="RHEA-COMP:14739"/>
        <dbReference type="ChEBI" id="CHEBI:29917"/>
        <dbReference type="ChEBI" id="CHEBI:35235"/>
        <dbReference type="ChEBI" id="CHEBI:57972"/>
        <dbReference type="ChEBI" id="CHEBI:64428"/>
        <dbReference type="EC" id="2.8.1.7"/>
    </reaction>
</comment>
<name>A0A420X025_9GAMM</name>
<dbReference type="EC" id="2.8.1.7" evidence="3"/>
<dbReference type="InterPro" id="IPR015422">
    <property type="entry name" value="PyrdxlP-dep_Trfase_small"/>
</dbReference>
<evidence type="ECO:0000256" key="10">
    <source>
        <dbReference type="ARBA" id="ARBA00050776"/>
    </source>
</evidence>
<sequence>MNTSLIYLDYAATTPVDPQVAEVMARHLTREGTFANPASRSHMAGWMAEQAVEGARRQVSDLIGADPREIVWTSGATEADNLALTGYMRANRARGRHLVTSAIEHKAVLDTAAMLEQEGFEVTRLTPRADGRIDPADLQAALRPDTVLVSLMAVNNELGSINDITALGRVVRDHGAAFHVDAAQAAGRLELDMAEQPIDLLSLSGHKVYGPKGIGALHVRRGIRLEALIHGGGHERGMRSGTLATHQIVGMGQAFALAADAIEQDRRHAEAMRKRLLSSLSDQDGIHINGDGNVSVPNILSLGFDGVDGEALLMALRDVAVSTGSACNSASVDPSYVLTEIGLPRERALASLRFSFGRFTTPEEIDRAGEALQQALASLRQPTSA</sequence>
<dbReference type="PIRSF" id="PIRSF005572">
    <property type="entry name" value="NifS"/>
    <property type="match status" value="1"/>
</dbReference>
<dbReference type="PANTHER" id="PTHR11601">
    <property type="entry name" value="CYSTEINE DESULFURYLASE FAMILY MEMBER"/>
    <property type="match status" value="1"/>
</dbReference>
<comment type="caution">
    <text evidence="13">The sequence shown here is derived from an EMBL/GenBank/DDBJ whole genome shotgun (WGS) entry which is preliminary data.</text>
</comment>
<evidence type="ECO:0000256" key="11">
    <source>
        <dbReference type="RuleBase" id="RU004504"/>
    </source>
</evidence>
<dbReference type="PANTHER" id="PTHR11601:SF34">
    <property type="entry name" value="CYSTEINE DESULFURASE"/>
    <property type="match status" value="1"/>
</dbReference>
<keyword evidence="8" id="KW-0408">Iron</keyword>
<dbReference type="PROSITE" id="PS00595">
    <property type="entry name" value="AA_TRANSFER_CLASS_5"/>
    <property type="match status" value="1"/>
</dbReference>
<dbReference type="GO" id="GO:0031071">
    <property type="term" value="F:cysteine desulfurase activity"/>
    <property type="evidence" value="ECO:0007669"/>
    <property type="project" value="UniProtKB-EC"/>
</dbReference>
<keyword evidence="6" id="KW-0479">Metal-binding</keyword>
<dbReference type="InterPro" id="IPR015421">
    <property type="entry name" value="PyrdxlP-dep_Trfase_major"/>
</dbReference>
<dbReference type="Proteomes" id="UP000281975">
    <property type="component" value="Unassembled WGS sequence"/>
</dbReference>
<comment type="cofactor">
    <cofactor evidence="1 11">
        <name>pyridoxal 5'-phosphate</name>
        <dbReference type="ChEBI" id="CHEBI:597326"/>
    </cofactor>
</comment>
<dbReference type="Gene3D" id="3.40.640.10">
    <property type="entry name" value="Type I PLP-dependent aspartate aminotransferase-like (Major domain)"/>
    <property type="match status" value="1"/>
</dbReference>
<dbReference type="EMBL" id="RBIN01000002">
    <property type="protein sequence ID" value="RKR06902.1"/>
    <property type="molecule type" value="Genomic_DNA"/>
</dbReference>
<dbReference type="FunFam" id="3.40.640.10:FF:000003">
    <property type="entry name" value="Cysteine desulfurase IscS"/>
    <property type="match status" value="1"/>
</dbReference>
<reference evidence="13 14" key="1">
    <citation type="submission" date="2018-10" db="EMBL/GenBank/DDBJ databases">
        <title>Genomic Encyclopedia of Type Strains, Phase IV (KMG-IV): sequencing the most valuable type-strain genomes for metagenomic binning, comparative biology and taxonomic classification.</title>
        <authorList>
            <person name="Goeker M."/>
        </authorList>
    </citation>
    <scope>NUCLEOTIDE SEQUENCE [LARGE SCALE GENOMIC DNA]</scope>
    <source>
        <strain evidence="13 14">DSM 23229</strain>
    </source>
</reference>
<dbReference type="AlphaFoldDB" id="A0A420X025"/>
<dbReference type="InterPro" id="IPR016454">
    <property type="entry name" value="Cysteine_dSase"/>
</dbReference>
<dbReference type="RefSeq" id="WP_121171652.1">
    <property type="nucleotide sequence ID" value="NZ_RBIN01000002.1"/>
</dbReference>
<evidence type="ECO:0000313" key="14">
    <source>
        <dbReference type="Proteomes" id="UP000281975"/>
    </source>
</evidence>
<accession>A0A420X025</accession>
<dbReference type="OrthoDB" id="9808002at2"/>
<evidence type="ECO:0000256" key="2">
    <source>
        <dbReference type="ARBA" id="ARBA00006490"/>
    </source>
</evidence>
<comment type="similarity">
    <text evidence="2">Belongs to the class-V pyridoxal-phosphate-dependent aminotransferase family. NifS/IscS subfamily.</text>
</comment>
<proteinExistence type="inferred from homology"/>
<dbReference type="GO" id="GO:0046872">
    <property type="term" value="F:metal ion binding"/>
    <property type="evidence" value="ECO:0007669"/>
    <property type="project" value="UniProtKB-KW"/>
</dbReference>
<organism evidence="13 14">
    <name type="scientific">Kushneria sinocarnis</name>
    <dbReference type="NCBI Taxonomy" id="595502"/>
    <lineage>
        <taxon>Bacteria</taxon>
        <taxon>Pseudomonadati</taxon>
        <taxon>Pseudomonadota</taxon>
        <taxon>Gammaproteobacteria</taxon>
        <taxon>Oceanospirillales</taxon>
        <taxon>Halomonadaceae</taxon>
        <taxon>Kushneria</taxon>
    </lineage>
</organism>
<evidence type="ECO:0000256" key="3">
    <source>
        <dbReference type="ARBA" id="ARBA00012239"/>
    </source>
</evidence>
<dbReference type="Pfam" id="PF00266">
    <property type="entry name" value="Aminotran_5"/>
    <property type="match status" value="1"/>
</dbReference>
<evidence type="ECO:0000256" key="1">
    <source>
        <dbReference type="ARBA" id="ARBA00001933"/>
    </source>
</evidence>
<dbReference type="Gene3D" id="3.90.1150.10">
    <property type="entry name" value="Aspartate Aminotransferase, domain 1"/>
    <property type="match status" value="1"/>
</dbReference>
<keyword evidence="5" id="KW-0001">2Fe-2S</keyword>
<dbReference type="GO" id="GO:0051537">
    <property type="term" value="F:2 iron, 2 sulfur cluster binding"/>
    <property type="evidence" value="ECO:0007669"/>
    <property type="project" value="UniProtKB-KW"/>
</dbReference>
<evidence type="ECO:0000256" key="5">
    <source>
        <dbReference type="ARBA" id="ARBA00022714"/>
    </source>
</evidence>
<evidence type="ECO:0000256" key="9">
    <source>
        <dbReference type="ARBA" id="ARBA00023014"/>
    </source>
</evidence>
<evidence type="ECO:0000256" key="4">
    <source>
        <dbReference type="ARBA" id="ARBA00022679"/>
    </source>
</evidence>
<keyword evidence="14" id="KW-1185">Reference proteome</keyword>
<dbReference type="InterPro" id="IPR000192">
    <property type="entry name" value="Aminotrans_V_dom"/>
</dbReference>
<gene>
    <name evidence="13" type="ORF">C7446_0902</name>
</gene>
<evidence type="ECO:0000256" key="8">
    <source>
        <dbReference type="ARBA" id="ARBA00023004"/>
    </source>
</evidence>
<keyword evidence="9" id="KW-0411">Iron-sulfur</keyword>